<accession>A0A507DCL7</accession>
<dbReference type="Proteomes" id="UP000320475">
    <property type="component" value="Unassembled WGS sequence"/>
</dbReference>
<sequence length="94" mass="10605">MNAARQSLQRKGDVLLGLKRSLLVAHMTMTPELPHISIEIVRAFLSSSPFMRGLTHCTHIPLTLLDEMAVVDTLISSYIVDAFSSPWSTYQYRE</sequence>
<name>A0A507DCL7_9FUNG</name>
<evidence type="ECO:0000313" key="1">
    <source>
        <dbReference type="EMBL" id="TPX48578.1"/>
    </source>
</evidence>
<reference evidence="1 2" key="1">
    <citation type="journal article" date="2019" name="Sci. Rep.">
        <title>Comparative genomics of chytrid fungi reveal insights into the obligate biotrophic and pathogenic lifestyle of Synchytrium endobioticum.</title>
        <authorList>
            <person name="van de Vossenberg B.T.L.H."/>
            <person name="Warris S."/>
            <person name="Nguyen H.D.T."/>
            <person name="van Gent-Pelzer M.P.E."/>
            <person name="Joly D.L."/>
            <person name="van de Geest H.C."/>
            <person name="Bonants P.J.M."/>
            <person name="Smith D.S."/>
            <person name="Levesque C.A."/>
            <person name="van der Lee T.A.J."/>
        </authorList>
    </citation>
    <scope>NUCLEOTIDE SEQUENCE [LARGE SCALE GENOMIC DNA]</scope>
    <source>
        <strain evidence="1 2">LEV6574</strain>
    </source>
</reference>
<dbReference type="AlphaFoldDB" id="A0A507DCL7"/>
<dbReference type="EMBL" id="QEAM01000049">
    <property type="protein sequence ID" value="TPX48578.1"/>
    <property type="molecule type" value="Genomic_DNA"/>
</dbReference>
<gene>
    <name evidence="1" type="ORF">SeLEV6574_g01944</name>
</gene>
<evidence type="ECO:0000313" key="2">
    <source>
        <dbReference type="Proteomes" id="UP000320475"/>
    </source>
</evidence>
<protein>
    <submittedName>
        <fullName evidence="1">Uncharacterized protein</fullName>
    </submittedName>
</protein>
<organism evidence="1 2">
    <name type="scientific">Synchytrium endobioticum</name>
    <dbReference type="NCBI Taxonomy" id="286115"/>
    <lineage>
        <taxon>Eukaryota</taxon>
        <taxon>Fungi</taxon>
        <taxon>Fungi incertae sedis</taxon>
        <taxon>Chytridiomycota</taxon>
        <taxon>Chytridiomycota incertae sedis</taxon>
        <taxon>Chytridiomycetes</taxon>
        <taxon>Synchytriales</taxon>
        <taxon>Synchytriaceae</taxon>
        <taxon>Synchytrium</taxon>
    </lineage>
</organism>
<proteinExistence type="predicted"/>
<comment type="caution">
    <text evidence="1">The sequence shown here is derived from an EMBL/GenBank/DDBJ whole genome shotgun (WGS) entry which is preliminary data.</text>
</comment>